<dbReference type="GeneID" id="11532868"/>
<feature type="transmembrane region" description="Helical" evidence="2">
    <location>
        <begin position="294"/>
        <end position="320"/>
    </location>
</feature>
<dbReference type="GO" id="GO:0006614">
    <property type="term" value="P:SRP-dependent cotranslational protein targeting to membrane"/>
    <property type="evidence" value="ECO:0007669"/>
    <property type="project" value="EnsemblFungi"/>
</dbReference>
<dbReference type="RefSeq" id="XP_003687056.1">
    <property type="nucleotide sequence ID" value="XM_003687008.1"/>
</dbReference>
<dbReference type="OrthoDB" id="420669at2759"/>
<dbReference type="eggNOG" id="KOG1373">
    <property type="taxonomic scope" value="Eukaryota"/>
</dbReference>
<feature type="transmembrane region" description="Helical" evidence="2">
    <location>
        <begin position="362"/>
        <end position="388"/>
    </location>
</feature>
<dbReference type="Gene3D" id="1.10.3370.10">
    <property type="entry name" value="SecY subunit domain"/>
    <property type="match status" value="1"/>
</dbReference>
<dbReference type="InterPro" id="IPR023201">
    <property type="entry name" value="SecY_dom_sf"/>
</dbReference>
<reference evidence="4 5" key="1">
    <citation type="journal article" date="2011" name="Proc. Natl. Acad. Sci. U.S.A.">
        <title>Evolutionary erosion of yeast sex chromosomes by mating-type switching accidents.</title>
        <authorList>
            <person name="Gordon J.L."/>
            <person name="Armisen D."/>
            <person name="Proux-Wera E."/>
            <person name="Oheigeartaigh S.S."/>
            <person name="Byrne K.P."/>
            <person name="Wolfe K.H."/>
        </authorList>
    </citation>
    <scope>NUCLEOTIDE SEQUENCE [LARGE SCALE GENOMIC DNA]</scope>
    <source>
        <strain evidence="5">ATCC 24235 / CBS 4417 / NBRC 1672 / NRRL Y-8282 / UCD 70-5</strain>
    </source>
</reference>
<organism evidence="4 5">
    <name type="scientific">Tetrapisispora phaffii (strain ATCC 24235 / CBS 4417 / NBRC 1672 / NRRL Y-8282 / UCD 70-5)</name>
    <name type="common">Yeast</name>
    <name type="synonym">Fabospora phaffii</name>
    <dbReference type="NCBI Taxonomy" id="1071381"/>
    <lineage>
        <taxon>Eukaryota</taxon>
        <taxon>Fungi</taxon>
        <taxon>Dikarya</taxon>
        <taxon>Ascomycota</taxon>
        <taxon>Saccharomycotina</taxon>
        <taxon>Saccharomycetes</taxon>
        <taxon>Saccharomycetales</taxon>
        <taxon>Saccharomycetaceae</taxon>
        <taxon>Tetrapisispora</taxon>
    </lineage>
</organism>
<dbReference type="Pfam" id="PF10559">
    <property type="entry name" value="Plug_translocon"/>
    <property type="match status" value="1"/>
</dbReference>
<dbReference type="PIRSF" id="PIRSF004557">
    <property type="entry name" value="SecY"/>
    <property type="match status" value="1"/>
</dbReference>
<keyword evidence="5" id="KW-1185">Reference proteome</keyword>
<dbReference type="OMA" id="QAYCHIK"/>
<feature type="transmembrane region" description="Helical" evidence="2">
    <location>
        <begin position="428"/>
        <end position="450"/>
    </location>
</feature>
<gene>
    <name evidence="4" type="primary">TPHA0I01160</name>
    <name evidence="4" type="ordered locus">TPHA_0I01160</name>
</gene>
<feature type="transmembrane region" description="Helical" evidence="2">
    <location>
        <begin position="180"/>
        <end position="200"/>
    </location>
</feature>
<dbReference type="SUPFAM" id="SSF103491">
    <property type="entry name" value="Preprotein translocase SecY subunit"/>
    <property type="match status" value="1"/>
</dbReference>
<dbReference type="InterPro" id="IPR002208">
    <property type="entry name" value="SecY/SEC61-alpha"/>
</dbReference>
<evidence type="ECO:0000256" key="2">
    <source>
        <dbReference type="SAM" id="Phobius"/>
    </source>
</evidence>
<dbReference type="GO" id="GO:0071261">
    <property type="term" value="C:Ssh1 translocon complex"/>
    <property type="evidence" value="ECO:0007669"/>
    <property type="project" value="EnsemblFungi"/>
</dbReference>
<feature type="transmembrane region" description="Helical" evidence="2">
    <location>
        <begin position="253"/>
        <end position="274"/>
    </location>
</feature>
<feature type="domain" description="Translocon Sec61/SecY plug" evidence="3">
    <location>
        <begin position="41"/>
        <end position="80"/>
    </location>
</feature>
<evidence type="ECO:0000256" key="1">
    <source>
        <dbReference type="RuleBase" id="RU004349"/>
    </source>
</evidence>
<dbReference type="GO" id="GO:0015031">
    <property type="term" value="P:protein transport"/>
    <property type="evidence" value="ECO:0007669"/>
    <property type="project" value="InterPro"/>
</dbReference>
<evidence type="ECO:0000259" key="3">
    <source>
        <dbReference type="Pfam" id="PF10559"/>
    </source>
</evidence>
<name>G8BXJ4_TETPH</name>
<dbReference type="InterPro" id="IPR019561">
    <property type="entry name" value="Translocon_Sec61/SecY_plug_dom"/>
</dbReference>
<dbReference type="HOGENOM" id="CLU_031763_2_1_1"/>
<keyword evidence="2" id="KW-1133">Transmembrane helix</keyword>
<comment type="similarity">
    <text evidence="1">Belongs to the SecY/SEC61-alpha family.</text>
</comment>
<feature type="transmembrane region" description="Helical" evidence="2">
    <location>
        <begin position="152"/>
        <end position="173"/>
    </location>
</feature>
<keyword evidence="2" id="KW-0812">Transmembrane</keyword>
<dbReference type="AlphaFoldDB" id="G8BXJ4"/>
<dbReference type="GO" id="GO:0005048">
    <property type="term" value="F:signal sequence binding"/>
    <property type="evidence" value="ECO:0007669"/>
    <property type="project" value="EnsemblFungi"/>
</dbReference>
<dbReference type="Proteomes" id="UP000005666">
    <property type="component" value="Chromosome 9"/>
</dbReference>
<protein>
    <recommendedName>
        <fullName evidence="3">Translocon Sec61/SecY plug domain-containing protein</fullName>
    </recommendedName>
</protein>
<dbReference type="Pfam" id="PF00344">
    <property type="entry name" value="SecY"/>
    <property type="match status" value="1"/>
</dbReference>
<dbReference type="KEGG" id="tpf:TPHA_0I01160"/>
<feature type="transmembrane region" description="Helical" evidence="2">
    <location>
        <begin position="126"/>
        <end position="146"/>
    </location>
</feature>
<dbReference type="STRING" id="1071381.G8BXJ4"/>
<proteinExistence type="inferred from homology"/>
<dbReference type="PANTHER" id="PTHR10906">
    <property type="entry name" value="SECY/SEC61-ALPHA FAMILY MEMBER"/>
    <property type="match status" value="1"/>
</dbReference>
<keyword evidence="2" id="KW-0472">Membrane</keyword>
<feature type="transmembrane region" description="Helical" evidence="2">
    <location>
        <begin position="456"/>
        <end position="475"/>
    </location>
</feature>
<sequence>MANFSLIDTVKPFLPVLPEIELPYEKLEFDDKIVYTIASGLIYLFSQFPLAGIPKDSETGKILTNVKDPIFFLRGVFAAEPNTLLEFGIFPIVSTSIILQLLAGLKCIRVNFTVEKERETFQSFSKLLIIIQYFILANIFIFSGYYGDNLPIVSIVLLNLQLVGAGIFATLLVEIIDKGFGFASGVMSINTLVVSTNLIADMFGVASIKINEESDVTESQGSVIYFLNAFRAKHLTIVQGIVNAFQRDYLPNLTSSVIVLAIAAVVGYLFSCTLELPVRSTRARAMQNVYPIRLIYVGALSIYFSYSLLFYIHIAAFALIQIVAKNDTSNILAKVLGHYEIFNNILYVPSFPLSLLAPPRSFFAGIVEQPLTFITFTAFMVYTGMWFAHKWQRISGDSANDLAEQFKDQGITLAGRREQNIAKELEKVIPVAATTGAVVLALVTVAGEYLGLKGKAAAAVVGVAGGFSLLEIISLEYQQTGGQSALTQVLGVPSTF</sequence>
<evidence type="ECO:0000313" key="4">
    <source>
        <dbReference type="EMBL" id="CCE64622.1"/>
    </source>
</evidence>
<evidence type="ECO:0000313" key="5">
    <source>
        <dbReference type="Proteomes" id="UP000005666"/>
    </source>
</evidence>
<accession>G8BXJ4</accession>
<feature type="transmembrane region" description="Helical" evidence="2">
    <location>
        <begin position="87"/>
        <end position="105"/>
    </location>
</feature>
<dbReference type="EMBL" id="HE612864">
    <property type="protein sequence ID" value="CCE64622.1"/>
    <property type="molecule type" value="Genomic_DNA"/>
</dbReference>